<sequence length="397" mass="43082">MEALAYQVLQIGELGSLMLSWVIMLAAAAAGVALIKPEFRLGRPMYFLTMGLSFLLSGATSLFVLGVQDAMKNNYLAVIVALIYGSLIPIGVFAGTCAAARSKDAYGTHAKWVLAFIPLANLLLLFAPTQEKTKSGVGRIARNIVLVVSALAMMGVGRGLGSLVERQVTSTAQVAQNDPQLQSKALQYEVQVNGLEASLNEAAKAIRVPTKLDSITTLKAVEVENDTFRYVYEISDTSAKFTSAWRDIMTNKWCRSENFKLMIEIGATVEGKYVSLAGEPLAGLKVNTALCDQWQAKFRKTMKDAASAVKVPSKLDDVTTLTAADYEDGIFSYYYTVSVTPPDNSWKDFVQQNWCKTDQLKPMMDLGLDIRGVYATEAKAPVGEVLINTAICGAIKP</sequence>
<evidence type="ECO:0000313" key="2">
    <source>
        <dbReference type="EMBL" id="TVZ63110.1"/>
    </source>
</evidence>
<evidence type="ECO:0000256" key="1">
    <source>
        <dbReference type="SAM" id="Phobius"/>
    </source>
</evidence>
<feature type="transmembrane region" description="Helical" evidence="1">
    <location>
        <begin position="140"/>
        <end position="160"/>
    </location>
</feature>
<reference evidence="2 3" key="1">
    <citation type="submission" date="2019-06" db="EMBL/GenBank/DDBJ databases">
        <title>Pac Bio to generate improved reference genome sequences for organisms with transposon mutant libraries (support for FEBA project).</title>
        <authorList>
            <person name="Blow M."/>
        </authorList>
    </citation>
    <scope>NUCLEOTIDE SEQUENCE [LARGE SCALE GENOMIC DNA]</scope>
    <source>
        <strain evidence="2 3">USDA 1844</strain>
    </source>
</reference>
<feature type="transmembrane region" description="Helical" evidence="1">
    <location>
        <begin position="74"/>
        <end position="100"/>
    </location>
</feature>
<accession>A0A559SL82</accession>
<keyword evidence="1" id="KW-0472">Membrane</keyword>
<keyword evidence="1" id="KW-0812">Transmembrane</keyword>
<organism evidence="2 3">
    <name type="scientific">Rhizobium mongolense USDA 1844</name>
    <dbReference type="NCBI Taxonomy" id="1079460"/>
    <lineage>
        <taxon>Bacteria</taxon>
        <taxon>Pseudomonadati</taxon>
        <taxon>Pseudomonadota</taxon>
        <taxon>Alphaproteobacteria</taxon>
        <taxon>Hyphomicrobiales</taxon>
        <taxon>Rhizobiaceae</taxon>
        <taxon>Rhizobium/Agrobacterium group</taxon>
        <taxon>Rhizobium</taxon>
    </lineage>
</organism>
<proteinExistence type="predicted"/>
<dbReference type="EMBL" id="VISO01000003">
    <property type="protein sequence ID" value="TVZ63110.1"/>
    <property type="molecule type" value="Genomic_DNA"/>
</dbReference>
<keyword evidence="1" id="KW-1133">Transmembrane helix</keyword>
<feature type="transmembrane region" description="Helical" evidence="1">
    <location>
        <begin position="14"/>
        <end position="35"/>
    </location>
</feature>
<feature type="transmembrane region" description="Helical" evidence="1">
    <location>
        <begin position="112"/>
        <end position="128"/>
    </location>
</feature>
<protein>
    <submittedName>
        <fullName evidence="2">Uncharacterized protein</fullName>
    </submittedName>
</protein>
<name>A0A559SL82_9HYPH</name>
<dbReference type="AlphaFoldDB" id="A0A559SL82"/>
<gene>
    <name evidence="2" type="ORF">BCL32_3227</name>
</gene>
<feature type="transmembrane region" description="Helical" evidence="1">
    <location>
        <begin position="47"/>
        <end position="68"/>
    </location>
</feature>
<comment type="caution">
    <text evidence="2">The sequence shown here is derived from an EMBL/GenBank/DDBJ whole genome shotgun (WGS) entry which is preliminary data.</text>
</comment>
<dbReference type="RefSeq" id="WP_145611796.1">
    <property type="nucleotide sequence ID" value="NZ_ATTQ01000013.1"/>
</dbReference>
<dbReference type="Proteomes" id="UP000319824">
    <property type="component" value="Unassembled WGS sequence"/>
</dbReference>
<evidence type="ECO:0000313" key="3">
    <source>
        <dbReference type="Proteomes" id="UP000319824"/>
    </source>
</evidence>